<sequence>MSARLVVRHRTGYRYPQGALVSFDEVRLTPPTTAEQTVFSTRVEVTPTPWSFQYVDYWGTHVTAFELHERHEQLVVTATSSLDVHRPPRTGQGLTWDALAAASVGSEPCEYLAVTDRVAPPPDLAARVADLRRTASSPAALVDAVVGLVHDEVRYETGSTHVASSAADAWAARAGVCQDLTHLTIGALRSVGVPTRYVSGYVLPDPEAPLGEPVPGESHAWVEWWDGTWLGIDVTNLVVPGDLHVEVAHGRDYADVPPLTGVFTGAPASDMFVEVTVTRTA</sequence>
<comment type="caution">
    <text evidence="2">The sequence shown here is derived from an EMBL/GenBank/DDBJ whole genome shotgun (WGS) entry which is preliminary data.</text>
</comment>
<proteinExistence type="predicted"/>
<dbReference type="Pfam" id="PF01841">
    <property type="entry name" value="Transglut_core"/>
    <property type="match status" value="1"/>
</dbReference>
<dbReference type="GO" id="GO:0008233">
    <property type="term" value="F:peptidase activity"/>
    <property type="evidence" value="ECO:0007669"/>
    <property type="project" value="UniProtKB-KW"/>
</dbReference>
<dbReference type="InterPro" id="IPR013589">
    <property type="entry name" value="Bac_transglu_N"/>
</dbReference>
<gene>
    <name evidence="2" type="ORF">FB458_3215</name>
</gene>
<dbReference type="InterPro" id="IPR038765">
    <property type="entry name" value="Papain-like_cys_pep_sf"/>
</dbReference>
<dbReference type="RefSeq" id="WP_141849365.1">
    <property type="nucleotide sequence ID" value="NZ_BAAAPR010000001.1"/>
</dbReference>
<dbReference type="AlphaFoldDB" id="A0A542E491"/>
<evidence type="ECO:0000313" key="3">
    <source>
        <dbReference type="Proteomes" id="UP000317893"/>
    </source>
</evidence>
<feature type="domain" description="Transglutaminase-like" evidence="1">
    <location>
        <begin position="169"/>
        <end position="236"/>
    </location>
</feature>
<dbReference type="OrthoDB" id="9804023at2"/>
<keyword evidence="2" id="KW-0645">Protease</keyword>
<dbReference type="Proteomes" id="UP000317893">
    <property type="component" value="Unassembled WGS sequence"/>
</dbReference>
<dbReference type="Pfam" id="PF08379">
    <property type="entry name" value="Bact_transglu_N"/>
    <property type="match status" value="1"/>
</dbReference>
<dbReference type="GO" id="GO:0006508">
    <property type="term" value="P:proteolysis"/>
    <property type="evidence" value="ECO:0007669"/>
    <property type="project" value="UniProtKB-KW"/>
</dbReference>
<dbReference type="Gene3D" id="3.10.620.30">
    <property type="match status" value="1"/>
</dbReference>
<name>A0A542E491_9MICO</name>
<dbReference type="SUPFAM" id="SSF54001">
    <property type="entry name" value="Cysteine proteinases"/>
    <property type="match status" value="1"/>
</dbReference>
<accession>A0A542E491</accession>
<dbReference type="PANTHER" id="PTHR33490:SF6">
    <property type="entry name" value="SLL1049 PROTEIN"/>
    <property type="match status" value="1"/>
</dbReference>
<keyword evidence="2" id="KW-0378">Hydrolase</keyword>
<keyword evidence="3" id="KW-1185">Reference proteome</keyword>
<organism evidence="2 3">
    <name type="scientific">Lapillicoccus jejuensis</name>
    <dbReference type="NCBI Taxonomy" id="402171"/>
    <lineage>
        <taxon>Bacteria</taxon>
        <taxon>Bacillati</taxon>
        <taxon>Actinomycetota</taxon>
        <taxon>Actinomycetes</taxon>
        <taxon>Micrococcales</taxon>
        <taxon>Intrasporangiaceae</taxon>
        <taxon>Lapillicoccus</taxon>
    </lineage>
</organism>
<evidence type="ECO:0000313" key="2">
    <source>
        <dbReference type="EMBL" id="TQJ10096.1"/>
    </source>
</evidence>
<dbReference type="InterPro" id="IPR002931">
    <property type="entry name" value="Transglutaminase-like"/>
</dbReference>
<evidence type="ECO:0000259" key="1">
    <source>
        <dbReference type="SMART" id="SM00460"/>
    </source>
</evidence>
<reference evidence="2 3" key="1">
    <citation type="submission" date="2019-06" db="EMBL/GenBank/DDBJ databases">
        <title>Sequencing the genomes of 1000 actinobacteria strains.</title>
        <authorList>
            <person name="Klenk H.-P."/>
        </authorList>
    </citation>
    <scope>NUCLEOTIDE SEQUENCE [LARGE SCALE GENOMIC DNA]</scope>
    <source>
        <strain evidence="2 3">DSM 18607</strain>
    </source>
</reference>
<dbReference type="PANTHER" id="PTHR33490">
    <property type="entry name" value="BLR5614 PROTEIN-RELATED"/>
    <property type="match status" value="1"/>
</dbReference>
<dbReference type="SMART" id="SM00460">
    <property type="entry name" value="TGc"/>
    <property type="match status" value="1"/>
</dbReference>
<dbReference type="EMBL" id="VFMN01000001">
    <property type="protein sequence ID" value="TQJ10096.1"/>
    <property type="molecule type" value="Genomic_DNA"/>
</dbReference>
<protein>
    <submittedName>
        <fullName evidence="2">Transglutaminase-like putative cysteine protease</fullName>
    </submittedName>
</protein>